<dbReference type="PANTHER" id="PTHR43861">
    <property type="entry name" value="TRANS-ACONITATE 2-METHYLTRANSFERASE-RELATED"/>
    <property type="match status" value="1"/>
</dbReference>
<dbReference type="Gene3D" id="3.40.50.150">
    <property type="entry name" value="Vaccinia Virus protein VP39"/>
    <property type="match status" value="1"/>
</dbReference>
<dbReference type="GO" id="GO:0032259">
    <property type="term" value="P:methylation"/>
    <property type="evidence" value="ECO:0007669"/>
    <property type="project" value="UniProtKB-KW"/>
</dbReference>
<accession>A0ABZ3F877</accession>
<keyword evidence="1" id="KW-0808">Transferase</keyword>
<dbReference type="GO" id="GO:0008168">
    <property type="term" value="F:methyltransferase activity"/>
    <property type="evidence" value="ECO:0007669"/>
    <property type="project" value="UniProtKB-KW"/>
</dbReference>
<gene>
    <name evidence="1" type="ORF">V3I05_01670</name>
</gene>
<organism evidence="1 2">
    <name type="scientific">Helicobacter mastomyrinus</name>
    <dbReference type="NCBI Taxonomy" id="287948"/>
    <lineage>
        <taxon>Bacteria</taxon>
        <taxon>Pseudomonadati</taxon>
        <taxon>Campylobacterota</taxon>
        <taxon>Epsilonproteobacteria</taxon>
        <taxon>Campylobacterales</taxon>
        <taxon>Helicobacteraceae</taxon>
        <taxon>Helicobacter</taxon>
    </lineage>
</organism>
<evidence type="ECO:0000313" key="1">
    <source>
        <dbReference type="EMBL" id="XAM18415.1"/>
    </source>
</evidence>
<keyword evidence="2" id="KW-1185">Reference proteome</keyword>
<dbReference type="CDD" id="cd02440">
    <property type="entry name" value="AdoMet_MTases"/>
    <property type="match status" value="1"/>
</dbReference>
<dbReference type="RefSeq" id="WP_343353820.1">
    <property type="nucleotide sequence ID" value="NZ_CP145316.1"/>
</dbReference>
<dbReference type="Pfam" id="PF13489">
    <property type="entry name" value="Methyltransf_23"/>
    <property type="match status" value="1"/>
</dbReference>
<protein>
    <submittedName>
        <fullName evidence="1">Methyltransferase domain-containing protein</fullName>
    </submittedName>
</protein>
<dbReference type="InterPro" id="IPR029063">
    <property type="entry name" value="SAM-dependent_MTases_sf"/>
</dbReference>
<dbReference type="SUPFAM" id="SSF53335">
    <property type="entry name" value="S-adenosyl-L-methionine-dependent methyltransferases"/>
    <property type="match status" value="1"/>
</dbReference>
<reference evidence="1 2" key="1">
    <citation type="submission" date="2024-02" db="EMBL/GenBank/DDBJ databases">
        <title>Genome and pathogenicity analysis of Helicobacter mastomyrinus isolated from mice.</title>
        <authorList>
            <person name="Zhu L."/>
        </authorList>
    </citation>
    <scope>NUCLEOTIDE SEQUENCE [LARGE SCALE GENOMIC DNA]</scope>
    <source>
        <strain evidence="1 2">Hm-17</strain>
    </source>
</reference>
<dbReference type="EMBL" id="CP145316">
    <property type="protein sequence ID" value="XAM18415.1"/>
    <property type="molecule type" value="Genomic_DNA"/>
</dbReference>
<proteinExistence type="predicted"/>
<name>A0ABZ3F877_9HELI</name>
<sequence length="196" mass="22043">MTQCILCHSQSTAILQTIKQDDINALYERAFGLDVSHIITSNLLYHHCKICDLRFFTCEDGTIPTGDNHFYNTLNTLEWYYFAEKHEYDYVQKYINPESKVLEVGCGKAAFAHFLPPEAKKHYIGLELSTGAKEMASKDGICIENISVEEYAKSHAKGFDIACSFQVLEHVSNPYGFLQAQIECLKDSQLNGGGGI</sequence>
<dbReference type="Proteomes" id="UP001434737">
    <property type="component" value="Chromosome"/>
</dbReference>
<keyword evidence="1" id="KW-0489">Methyltransferase</keyword>
<evidence type="ECO:0000313" key="2">
    <source>
        <dbReference type="Proteomes" id="UP001434737"/>
    </source>
</evidence>